<dbReference type="AlphaFoldDB" id="A0A919YMN6"/>
<evidence type="ECO:0000259" key="3">
    <source>
        <dbReference type="PROSITE" id="PS51000"/>
    </source>
</evidence>
<proteinExistence type="predicted"/>
<comment type="caution">
    <text evidence="4">The sequence shown here is derived from an EMBL/GenBank/DDBJ whole genome shotgun (WGS) entry which is preliminary data.</text>
</comment>
<dbReference type="SUPFAM" id="SSF100950">
    <property type="entry name" value="NagB/RpiA/CoA transferase-like"/>
    <property type="match status" value="1"/>
</dbReference>
<dbReference type="PRINTS" id="PR00037">
    <property type="entry name" value="HTHLACR"/>
</dbReference>
<dbReference type="SMART" id="SM00420">
    <property type="entry name" value="HTH_DEOR"/>
    <property type="match status" value="1"/>
</dbReference>
<sequence>MLAATRHKLILEQLQSEGFVKVSELSQQFNVTEKTIREDLIKLEKKQWLKRIHGGAVFVESSEQPDFALKLPNTVNQSEKQQIADYVVSHMIEAHDIIALDSGSTTLEIVKRLDNMPLTIISNDLLIIREVMAKDQMKLIVPGGYSRHNLLIPSNPIEWIKEINIYKLFLSTSGIHPSYGLSIFSHEQLAVKKSFIQASKEVICVADHSKFGRGALHTFAELEQINCFVTDSGLAPEMAEQMKQAGAALVISN</sequence>
<dbReference type="Pfam" id="PF00455">
    <property type="entry name" value="DeoRC"/>
    <property type="match status" value="1"/>
</dbReference>
<organism evidence="4 5">
    <name type="scientific">Paenibacillus montaniterrae</name>
    <dbReference type="NCBI Taxonomy" id="429341"/>
    <lineage>
        <taxon>Bacteria</taxon>
        <taxon>Bacillati</taxon>
        <taxon>Bacillota</taxon>
        <taxon>Bacilli</taxon>
        <taxon>Bacillales</taxon>
        <taxon>Paenibacillaceae</taxon>
        <taxon>Paenibacillus</taxon>
    </lineage>
</organism>
<keyword evidence="2" id="KW-0804">Transcription</keyword>
<dbReference type="Pfam" id="PF08220">
    <property type="entry name" value="HTH_DeoR"/>
    <property type="match status" value="1"/>
</dbReference>
<dbReference type="PROSITE" id="PS51000">
    <property type="entry name" value="HTH_DEOR_2"/>
    <property type="match status" value="1"/>
</dbReference>
<dbReference type="SUPFAM" id="SSF46785">
    <property type="entry name" value="Winged helix' DNA-binding domain"/>
    <property type="match status" value="1"/>
</dbReference>
<dbReference type="GO" id="GO:0003700">
    <property type="term" value="F:DNA-binding transcription factor activity"/>
    <property type="evidence" value="ECO:0007669"/>
    <property type="project" value="InterPro"/>
</dbReference>
<dbReference type="InterPro" id="IPR036388">
    <property type="entry name" value="WH-like_DNA-bd_sf"/>
</dbReference>
<dbReference type="InterPro" id="IPR036390">
    <property type="entry name" value="WH_DNA-bd_sf"/>
</dbReference>
<dbReference type="RefSeq" id="WP_213514240.1">
    <property type="nucleotide sequence ID" value="NZ_BOSE01000002.1"/>
</dbReference>
<keyword evidence="5" id="KW-1185">Reference proteome</keyword>
<dbReference type="PANTHER" id="PTHR30363:SF44">
    <property type="entry name" value="AGA OPERON TRANSCRIPTIONAL REPRESSOR-RELATED"/>
    <property type="match status" value="1"/>
</dbReference>
<reference evidence="4" key="1">
    <citation type="submission" date="2021-03" db="EMBL/GenBank/DDBJ databases">
        <title>Antimicrobial resistance genes in bacteria isolated from Japanese honey, and their potential for conferring macrolide and lincosamide resistance in the American foulbrood pathogen Paenibacillus larvae.</title>
        <authorList>
            <person name="Okamoto M."/>
            <person name="Kumagai M."/>
            <person name="Kanamori H."/>
            <person name="Takamatsu D."/>
        </authorList>
    </citation>
    <scope>NUCLEOTIDE SEQUENCE</scope>
    <source>
        <strain evidence="4">J40TS1</strain>
    </source>
</reference>
<accession>A0A919YMN6</accession>
<keyword evidence="1" id="KW-0805">Transcription regulation</keyword>
<dbReference type="Gene3D" id="1.10.10.10">
    <property type="entry name" value="Winged helix-like DNA-binding domain superfamily/Winged helix DNA-binding domain"/>
    <property type="match status" value="1"/>
</dbReference>
<gene>
    <name evidence="4" type="ORF">J40TS1_16290</name>
</gene>
<dbReference type="EMBL" id="BOSE01000002">
    <property type="protein sequence ID" value="GIP15987.1"/>
    <property type="molecule type" value="Genomic_DNA"/>
</dbReference>
<dbReference type="InterPro" id="IPR037171">
    <property type="entry name" value="NagB/RpiA_transferase-like"/>
</dbReference>
<evidence type="ECO:0000313" key="4">
    <source>
        <dbReference type="EMBL" id="GIP15987.1"/>
    </source>
</evidence>
<dbReference type="Proteomes" id="UP000683139">
    <property type="component" value="Unassembled WGS sequence"/>
</dbReference>
<feature type="domain" description="HTH deoR-type" evidence="3">
    <location>
        <begin position="3"/>
        <end position="58"/>
    </location>
</feature>
<dbReference type="SMART" id="SM01134">
    <property type="entry name" value="DeoRC"/>
    <property type="match status" value="1"/>
</dbReference>
<evidence type="ECO:0000256" key="2">
    <source>
        <dbReference type="ARBA" id="ARBA00023163"/>
    </source>
</evidence>
<dbReference type="InterPro" id="IPR014036">
    <property type="entry name" value="DeoR-like_C"/>
</dbReference>
<protein>
    <submittedName>
        <fullName evidence="4">DeoR family transcriptional regulator</fullName>
    </submittedName>
</protein>
<dbReference type="InterPro" id="IPR001034">
    <property type="entry name" value="DeoR_HTH"/>
</dbReference>
<dbReference type="InterPro" id="IPR050313">
    <property type="entry name" value="Carb_Metab_HTH_regulators"/>
</dbReference>
<evidence type="ECO:0000313" key="5">
    <source>
        <dbReference type="Proteomes" id="UP000683139"/>
    </source>
</evidence>
<name>A0A919YMN6_9BACL</name>
<evidence type="ECO:0000256" key="1">
    <source>
        <dbReference type="ARBA" id="ARBA00023015"/>
    </source>
</evidence>
<dbReference type="Gene3D" id="3.40.50.1360">
    <property type="match status" value="1"/>
</dbReference>
<dbReference type="PANTHER" id="PTHR30363">
    <property type="entry name" value="HTH-TYPE TRANSCRIPTIONAL REGULATOR SRLR-RELATED"/>
    <property type="match status" value="1"/>
</dbReference>